<dbReference type="InterPro" id="IPR024072">
    <property type="entry name" value="DHFR-like_dom_sf"/>
</dbReference>
<protein>
    <submittedName>
        <fullName evidence="2">Dihydrofolate reductase</fullName>
    </submittedName>
</protein>
<proteinExistence type="predicted"/>
<dbReference type="Proteomes" id="UP000272729">
    <property type="component" value="Unassembled WGS sequence"/>
</dbReference>
<dbReference type="Pfam" id="PF01872">
    <property type="entry name" value="RibD_C"/>
    <property type="match status" value="2"/>
</dbReference>
<dbReference type="InterPro" id="IPR002734">
    <property type="entry name" value="RibDG_C"/>
</dbReference>
<dbReference type="GO" id="GO:0009231">
    <property type="term" value="P:riboflavin biosynthetic process"/>
    <property type="evidence" value="ECO:0007669"/>
    <property type="project" value="InterPro"/>
</dbReference>
<dbReference type="GO" id="GO:0008703">
    <property type="term" value="F:5-amino-6-(5-phosphoribosylamino)uracil reductase activity"/>
    <property type="evidence" value="ECO:0007669"/>
    <property type="project" value="InterPro"/>
</dbReference>
<accession>A0A495XEE7</accession>
<comment type="caution">
    <text evidence="2">The sequence shown here is derived from an EMBL/GenBank/DDBJ whole genome shotgun (WGS) entry which is preliminary data.</text>
</comment>
<evidence type="ECO:0000259" key="1">
    <source>
        <dbReference type="Pfam" id="PF01872"/>
    </source>
</evidence>
<feature type="domain" description="Bacterial bifunctional deaminase-reductase C-terminal" evidence="1">
    <location>
        <begin position="4"/>
        <end position="93"/>
    </location>
</feature>
<dbReference type="PANTHER" id="PTHR38011:SF11">
    <property type="entry name" value="2,5-DIAMINO-6-RIBOSYLAMINO-4(3H)-PYRIMIDINONE 5'-PHOSPHATE REDUCTASE"/>
    <property type="match status" value="1"/>
</dbReference>
<dbReference type="EMBL" id="RBXR01000001">
    <property type="protein sequence ID" value="RKT72387.1"/>
    <property type="molecule type" value="Genomic_DNA"/>
</dbReference>
<dbReference type="AlphaFoldDB" id="A0A495XEE7"/>
<dbReference type="SUPFAM" id="SSF53597">
    <property type="entry name" value="Dihydrofolate reductase-like"/>
    <property type="match status" value="1"/>
</dbReference>
<name>A0A495XEE7_9PSEU</name>
<evidence type="ECO:0000313" key="3">
    <source>
        <dbReference type="Proteomes" id="UP000272729"/>
    </source>
</evidence>
<organism evidence="2 3">
    <name type="scientific">Saccharothrix variisporea</name>
    <dbReference type="NCBI Taxonomy" id="543527"/>
    <lineage>
        <taxon>Bacteria</taxon>
        <taxon>Bacillati</taxon>
        <taxon>Actinomycetota</taxon>
        <taxon>Actinomycetes</taxon>
        <taxon>Pseudonocardiales</taxon>
        <taxon>Pseudonocardiaceae</taxon>
        <taxon>Saccharothrix</taxon>
    </lineage>
</organism>
<sequence length="182" mass="20524">MANVVFTMAVSADGFFEGPDREIGWHRVDEELHQHFNDWLGQVDGFIHGRRTYELMAAYWPTADTDPGASPVEKQFAGIWRDMPKIVYSRTLAEVGWGSTLRREVVPEEVRAAEGTFTIGGAELADEFIRHGLITEYRVYVHPVAIGAGRPMFRRPVDLELLDTQRFGNGVVMLRYAPGDAK</sequence>
<gene>
    <name evidence="2" type="ORF">DFJ66_5698</name>
</gene>
<evidence type="ECO:0000313" key="2">
    <source>
        <dbReference type="EMBL" id="RKT72387.1"/>
    </source>
</evidence>
<dbReference type="Gene3D" id="3.40.430.10">
    <property type="entry name" value="Dihydrofolate Reductase, subunit A"/>
    <property type="match status" value="1"/>
</dbReference>
<feature type="domain" description="Bacterial bifunctional deaminase-reductase C-terminal" evidence="1">
    <location>
        <begin position="119"/>
        <end position="172"/>
    </location>
</feature>
<keyword evidence="3" id="KW-1185">Reference proteome</keyword>
<reference evidence="2 3" key="1">
    <citation type="submission" date="2018-10" db="EMBL/GenBank/DDBJ databases">
        <title>Sequencing the genomes of 1000 actinobacteria strains.</title>
        <authorList>
            <person name="Klenk H.-P."/>
        </authorList>
    </citation>
    <scope>NUCLEOTIDE SEQUENCE [LARGE SCALE GENOMIC DNA]</scope>
    <source>
        <strain evidence="2 3">DSM 43911</strain>
    </source>
</reference>
<dbReference type="InterPro" id="IPR050765">
    <property type="entry name" value="Riboflavin_Biosynth_HTPR"/>
</dbReference>
<dbReference type="RefSeq" id="WP_121231849.1">
    <property type="nucleotide sequence ID" value="NZ_JBIUBA010000060.1"/>
</dbReference>
<dbReference type="OrthoDB" id="7949219at2"/>
<dbReference type="PANTHER" id="PTHR38011">
    <property type="entry name" value="DIHYDROFOLATE REDUCTASE FAMILY PROTEIN (AFU_ORTHOLOGUE AFUA_8G06820)"/>
    <property type="match status" value="1"/>
</dbReference>